<dbReference type="KEGG" id="cip:FZC35_01670"/>
<feature type="domain" description="Outer membrane lipoprotein BamD-like" evidence="4">
    <location>
        <begin position="37"/>
        <end position="219"/>
    </location>
</feature>
<dbReference type="Proteomes" id="UP000325155">
    <property type="component" value="Chromosome"/>
</dbReference>
<dbReference type="InterPro" id="IPR011990">
    <property type="entry name" value="TPR-like_helical_dom_sf"/>
</dbReference>
<dbReference type="EMBL" id="CP043315">
    <property type="protein sequence ID" value="QEK38078.1"/>
    <property type="molecule type" value="Genomic_DNA"/>
</dbReference>
<dbReference type="Pfam" id="PF13525">
    <property type="entry name" value="YfiO"/>
    <property type="match status" value="1"/>
</dbReference>
<sequence>MKILLAILFAFSMNMNAKNSNDIYNKSNSKNEIDKTSEEALWHKANQLFKQSNYSKAAKILMQIEELYPSSSRIKDVLFLASKSFLLCKQYKKAIEAAELLKELDASYKEHSIDDVLIQSYYALLRSPERENPTLRMTLALADKHPKKYHRIRQKCIDILAYADLKTGLLYAKKDNYIISLKYYGNIIREYKESAFTSEAYFRCVEIFHHLGLTKDKNQCIKILAIKYSKSEWYQKAIGLKDGGSKCEKIMSNNIKNNSQSTINETEKSYNVYMKDRKDEKKMKEKEAQKYKPRKTKKNQEIKI</sequence>
<keyword evidence="1 3" id="KW-0732">Signal</keyword>
<organism evidence="5 6">
    <name type="scientific">Candidatus Cytomitobacter indipagum</name>
    <dbReference type="NCBI Taxonomy" id="2601575"/>
    <lineage>
        <taxon>Bacteria</taxon>
        <taxon>Pseudomonadati</taxon>
        <taxon>Pseudomonadota</taxon>
        <taxon>Alphaproteobacteria</taxon>
        <taxon>Holosporales</taxon>
        <taxon>Holosporaceae</taxon>
        <taxon>Candidatus Cytomitobacter</taxon>
    </lineage>
</organism>
<evidence type="ECO:0000259" key="4">
    <source>
        <dbReference type="Pfam" id="PF13525"/>
    </source>
</evidence>
<evidence type="ECO:0000313" key="6">
    <source>
        <dbReference type="Proteomes" id="UP000325155"/>
    </source>
</evidence>
<evidence type="ECO:0000256" key="2">
    <source>
        <dbReference type="SAM" id="MobiDB-lite"/>
    </source>
</evidence>
<reference evidence="5 6" key="1">
    <citation type="submission" date="2019-08" db="EMBL/GenBank/DDBJ databases">
        <title>Highly reduced genomes of protist endosymbionts show evolutionary convergence.</title>
        <authorList>
            <person name="George E."/>
            <person name="Husnik F."/>
            <person name="Tashyreva D."/>
            <person name="Prokopchuk G."/>
            <person name="Horak A."/>
            <person name="Kwong W.K."/>
            <person name="Lukes J."/>
            <person name="Keeling P.J."/>
        </authorList>
    </citation>
    <scope>NUCLEOTIDE SEQUENCE [LARGE SCALE GENOMIC DNA]</scope>
    <source>
        <strain evidence="5">1605</strain>
    </source>
</reference>
<accession>A0A5C0UDL3</accession>
<feature type="compositionally biased region" description="Basic and acidic residues" evidence="2">
    <location>
        <begin position="274"/>
        <end position="290"/>
    </location>
</feature>
<dbReference type="RefSeq" id="WP_148980925.1">
    <property type="nucleotide sequence ID" value="NZ_CP043315.1"/>
</dbReference>
<evidence type="ECO:0000313" key="5">
    <source>
        <dbReference type="EMBL" id="QEK38078.1"/>
    </source>
</evidence>
<evidence type="ECO:0000256" key="3">
    <source>
        <dbReference type="SAM" id="SignalP"/>
    </source>
</evidence>
<protein>
    <submittedName>
        <fullName evidence="5">Outer membrane protein assembly factor BamD</fullName>
    </submittedName>
</protein>
<proteinExistence type="predicted"/>
<dbReference type="SUPFAM" id="SSF48452">
    <property type="entry name" value="TPR-like"/>
    <property type="match status" value="1"/>
</dbReference>
<dbReference type="AlphaFoldDB" id="A0A5C0UDL3"/>
<dbReference type="InterPro" id="IPR039565">
    <property type="entry name" value="BamD-like"/>
</dbReference>
<evidence type="ECO:0000256" key="1">
    <source>
        <dbReference type="ARBA" id="ARBA00022729"/>
    </source>
</evidence>
<dbReference type="OrthoDB" id="8479252at2"/>
<feature type="signal peptide" evidence="3">
    <location>
        <begin position="1"/>
        <end position="17"/>
    </location>
</feature>
<name>A0A5C0UDL3_9PROT</name>
<keyword evidence="6" id="KW-1185">Reference proteome</keyword>
<feature type="region of interest" description="Disordered" evidence="2">
    <location>
        <begin position="274"/>
        <end position="304"/>
    </location>
</feature>
<dbReference type="Gene3D" id="1.25.40.10">
    <property type="entry name" value="Tetratricopeptide repeat domain"/>
    <property type="match status" value="1"/>
</dbReference>
<gene>
    <name evidence="5" type="primary">bamD</name>
    <name evidence="5" type="ORF">FZC35_01670</name>
</gene>
<feature type="chain" id="PRO_5022993543" evidence="3">
    <location>
        <begin position="18"/>
        <end position="304"/>
    </location>
</feature>